<evidence type="ECO:0000259" key="10">
    <source>
        <dbReference type="PROSITE" id="PS50112"/>
    </source>
</evidence>
<dbReference type="PROSITE" id="PS50931">
    <property type="entry name" value="HTH_LYSR"/>
    <property type="match status" value="1"/>
</dbReference>
<keyword evidence="4" id="KW-0805">Transcription regulation</keyword>
<dbReference type="InterPro" id="IPR058031">
    <property type="entry name" value="AAA_lid_NorR"/>
</dbReference>
<evidence type="ECO:0000256" key="5">
    <source>
        <dbReference type="ARBA" id="ARBA00023125"/>
    </source>
</evidence>
<evidence type="ECO:0000256" key="2">
    <source>
        <dbReference type="ARBA" id="ARBA00022797"/>
    </source>
</evidence>
<evidence type="ECO:0000256" key="6">
    <source>
        <dbReference type="ARBA" id="ARBA00023163"/>
    </source>
</evidence>
<dbReference type="InterPro" id="IPR025944">
    <property type="entry name" value="Sigma_54_int_dom_CS"/>
</dbReference>
<dbReference type="Gene3D" id="1.10.10.60">
    <property type="entry name" value="Homeodomain-like"/>
    <property type="match status" value="1"/>
</dbReference>
<dbReference type="InterPro" id="IPR000847">
    <property type="entry name" value="LysR_HTH_N"/>
</dbReference>
<dbReference type="InterPro" id="IPR009057">
    <property type="entry name" value="Homeodomain-like_sf"/>
</dbReference>
<evidence type="ECO:0000259" key="9">
    <source>
        <dbReference type="PROSITE" id="PS50045"/>
    </source>
</evidence>
<feature type="region of interest" description="Disordered" evidence="8">
    <location>
        <begin position="439"/>
        <end position="464"/>
    </location>
</feature>
<feature type="domain" description="PAS" evidence="10">
    <location>
        <begin position="8"/>
        <end position="53"/>
    </location>
</feature>
<dbReference type="Pfam" id="PF18024">
    <property type="entry name" value="HTH_50"/>
    <property type="match status" value="1"/>
</dbReference>
<sequence length="464" mass="53102">MQYNQLFQNKRLQAVLDQLPISVFVADHEGFVVWNNHISAEGIGLSQAEMAGKHVSDLEKQGILNPSVTRLALEQKKQITRVQVINEHLKQLMVAKPIYNEDGQIELIISISQQFEHIGQDDESIDEINDLIQTYILELHRFYMQAPSRESNKRAVTKSKAAKSLEQKVTRISSLPSTVLLTGETGVGKNYTARTIHDYSQRRSNSFLTLNCSTIPESLLESELFGYVKGAFSGANSTGKTGLVQMAEGGTLFLDEIAELPYAMQAKLLELVQDKTFLPIGSTEKRRADIRIIAATNQNLETLVHHKQFRSDLYYRLNVFQIEVPTLKERLEDLPLLAYQFVQKFNEEYHQQKKLSREAIETLTHYSWPGNIRELQHAIERVCVFAENDTISPEDFKKELQFTDPEQSLAFEKHESETLSQFLERIEKNVILQAADEHRNSREAAKSLGMSQPTFSRRVRKYET</sequence>
<evidence type="ECO:0000256" key="7">
    <source>
        <dbReference type="ARBA" id="ARBA00029500"/>
    </source>
</evidence>
<evidence type="ECO:0000256" key="8">
    <source>
        <dbReference type="SAM" id="MobiDB-lite"/>
    </source>
</evidence>
<dbReference type="Gene3D" id="1.10.8.60">
    <property type="match status" value="1"/>
</dbReference>
<dbReference type="SUPFAM" id="SSF46689">
    <property type="entry name" value="Homeodomain-like"/>
    <property type="match status" value="1"/>
</dbReference>
<dbReference type="SMART" id="SM00382">
    <property type="entry name" value="AAA"/>
    <property type="match status" value="1"/>
</dbReference>
<keyword evidence="13" id="KW-1185">Reference proteome</keyword>
<dbReference type="InterPro" id="IPR035965">
    <property type="entry name" value="PAS-like_dom_sf"/>
</dbReference>
<dbReference type="PROSITE" id="PS00688">
    <property type="entry name" value="SIGMA54_INTERACT_3"/>
    <property type="match status" value="1"/>
</dbReference>
<proteinExistence type="predicted"/>
<dbReference type="CDD" id="cd00130">
    <property type="entry name" value="PAS"/>
    <property type="match status" value="1"/>
</dbReference>
<keyword evidence="2" id="KW-0058">Aromatic hydrocarbons catabolism</keyword>
<dbReference type="Pfam" id="PF00989">
    <property type="entry name" value="PAS"/>
    <property type="match status" value="1"/>
</dbReference>
<dbReference type="PROSITE" id="PS50045">
    <property type="entry name" value="SIGMA54_INTERACT_4"/>
    <property type="match status" value="1"/>
</dbReference>
<evidence type="ECO:0000256" key="1">
    <source>
        <dbReference type="ARBA" id="ARBA00022741"/>
    </source>
</evidence>
<dbReference type="InterPro" id="IPR030828">
    <property type="entry name" value="HTH_TyrR"/>
</dbReference>
<reference evidence="12 13" key="1">
    <citation type="submission" date="2021-01" db="EMBL/GenBank/DDBJ databases">
        <title>Genomic Encyclopedia of Type Strains, Phase IV (KMG-IV): sequencing the most valuable type-strain genomes for metagenomic binning, comparative biology and taxonomic classification.</title>
        <authorList>
            <person name="Goeker M."/>
        </authorList>
    </citation>
    <scope>NUCLEOTIDE SEQUENCE [LARGE SCALE GENOMIC DNA]</scope>
    <source>
        <strain evidence="12 13">DSM 25540</strain>
    </source>
</reference>
<dbReference type="Proteomes" id="UP000741863">
    <property type="component" value="Unassembled WGS sequence"/>
</dbReference>
<dbReference type="InterPro" id="IPR013767">
    <property type="entry name" value="PAS_fold"/>
</dbReference>
<dbReference type="InterPro" id="IPR002078">
    <property type="entry name" value="Sigma_54_int"/>
</dbReference>
<dbReference type="Pfam" id="PF25601">
    <property type="entry name" value="AAA_lid_14"/>
    <property type="match status" value="1"/>
</dbReference>
<dbReference type="InterPro" id="IPR003593">
    <property type="entry name" value="AAA+_ATPase"/>
</dbReference>
<evidence type="ECO:0000313" key="13">
    <source>
        <dbReference type="Proteomes" id="UP000741863"/>
    </source>
</evidence>
<dbReference type="SUPFAM" id="SSF52540">
    <property type="entry name" value="P-loop containing nucleoside triphosphate hydrolases"/>
    <property type="match status" value="1"/>
</dbReference>
<dbReference type="InterPro" id="IPR027417">
    <property type="entry name" value="P-loop_NTPase"/>
</dbReference>
<evidence type="ECO:0000256" key="3">
    <source>
        <dbReference type="ARBA" id="ARBA00022840"/>
    </source>
</evidence>
<protein>
    <recommendedName>
        <fullName evidence="7">HTH-type transcriptional regulatory protein TyrR</fullName>
    </recommendedName>
</protein>
<keyword evidence="6" id="KW-0804">Transcription</keyword>
<comment type="caution">
    <text evidence="12">The sequence shown here is derived from an EMBL/GenBank/DDBJ whole genome shotgun (WGS) entry which is preliminary data.</text>
</comment>
<dbReference type="RefSeq" id="WP_204698934.1">
    <property type="nucleotide sequence ID" value="NZ_JAFBEC010000009.1"/>
</dbReference>
<dbReference type="InterPro" id="IPR025943">
    <property type="entry name" value="Sigma_54_int_dom_ATP-bd_2"/>
</dbReference>
<dbReference type="PANTHER" id="PTHR32071">
    <property type="entry name" value="TRANSCRIPTIONAL REGULATORY PROTEIN"/>
    <property type="match status" value="1"/>
</dbReference>
<evidence type="ECO:0000256" key="4">
    <source>
        <dbReference type="ARBA" id="ARBA00023015"/>
    </source>
</evidence>
<dbReference type="Gene3D" id="3.40.50.300">
    <property type="entry name" value="P-loop containing nucleotide triphosphate hydrolases"/>
    <property type="match status" value="1"/>
</dbReference>
<dbReference type="EMBL" id="JAFBEC010000009">
    <property type="protein sequence ID" value="MBM7634173.1"/>
    <property type="molecule type" value="Genomic_DNA"/>
</dbReference>
<dbReference type="CDD" id="cd00009">
    <property type="entry name" value="AAA"/>
    <property type="match status" value="1"/>
</dbReference>
<keyword evidence="1" id="KW-0547">Nucleotide-binding</keyword>
<keyword evidence="3" id="KW-0067">ATP-binding</keyword>
<keyword evidence="5" id="KW-0238">DNA-binding</keyword>
<organism evidence="12 13">
    <name type="scientific">Geomicrobium sediminis</name>
    <dbReference type="NCBI Taxonomy" id="1347788"/>
    <lineage>
        <taxon>Bacteria</taxon>
        <taxon>Bacillati</taxon>
        <taxon>Bacillota</taxon>
        <taxon>Bacilli</taxon>
        <taxon>Bacillales</taxon>
        <taxon>Geomicrobium</taxon>
    </lineage>
</organism>
<evidence type="ECO:0000259" key="11">
    <source>
        <dbReference type="PROSITE" id="PS50931"/>
    </source>
</evidence>
<dbReference type="PROSITE" id="PS00676">
    <property type="entry name" value="SIGMA54_INTERACT_2"/>
    <property type="match status" value="1"/>
</dbReference>
<dbReference type="PANTHER" id="PTHR32071:SF57">
    <property type="entry name" value="C4-DICARBOXYLATE TRANSPORT TRANSCRIPTIONAL REGULATORY PROTEIN DCTD"/>
    <property type="match status" value="1"/>
</dbReference>
<dbReference type="SMART" id="SM00091">
    <property type="entry name" value="PAS"/>
    <property type="match status" value="1"/>
</dbReference>
<evidence type="ECO:0000313" key="12">
    <source>
        <dbReference type="EMBL" id="MBM7634173.1"/>
    </source>
</evidence>
<gene>
    <name evidence="12" type="ORF">JOD17_003273</name>
</gene>
<feature type="domain" description="Sigma-54 factor interaction" evidence="9">
    <location>
        <begin position="155"/>
        <end position="384"/>
    </location>
</feature>
<feature type="domain" description="HTH lysR-type" evidence="11">
    <location>
        <begin position="430"/>
        <end position="464"/>
    </location>
</feature>
<dbReference type="SUPFAM" id="SSF55785">
    <property type="entry name" value="PYP-like sensor domain (PAS domain)"/>
    <property type="match status" value="1"/>
</dbReference>
<dbReference type="Pfam" id="PF00158">
    <property type="entry name" value="Sigma54_activat"/>
    <property type="match status" value="1"/>
</dbReference>
<dbReference type="PROSITE" id="PS50112">
    <property type="entry name" value="PAS"/>
    <property type="match status" value="1"/>
</dbReference>
<accession>A0ABS2PFH0</accession>
<dbReference type="Gene3D" id="3.30.450.20">
    <property type="entry name" value="PAS domain"/>
    <property type="match status" value="1"/>
</dbReference>
<dbReference type="InterPro" id="IPR000014">
    <property type="entry name" value="PAS"/>
</dbReference>
<name>A0ABS2PFH0_9BACL</name>